<comment type="subunit">
    <text evidence="1">Self-associates forming complexes of several hundred monomers.</text>
</comment>
<evidence type="ECO:0000256" key="5">
    <source>
        <dbReference type="ARBA" id="ARBA00025466"/>
    </source>
</evidence>
<comment type="function">
    <text evidence="5">Involved in transvection phenomena (= synapsis-dependent gene expression), where the synaptic pairing of chromosomes carrying genes with which zeste interacts influences the expression of these genes. Zeste binds to DNA and stimulates transcription from a nearby promoter.</text>
</comment>
<organism evidence="8 9">
    <name type="scientific">Parnassius mnemosyne</name>
    <name type="common">clouded apollo</name>
    <dbReference type="NCBI Taxonomy" id="213953"/>
    <lineage>
        <taxon>Eukaryota</taxon>
        <taxon>Metazoa</taxon>
        <taxon>Ecdysozoa</taxon>
        <taxon>Arthropoda</taxon>
        <taxon>Hexapoda</taxon>
        <taxon>Insecta</taxon>
        <taxon>Pterygota</taxon>
        <taxon>Neoptera</taxon>
        <taxon>Endopterygota</taxon>
        <taxon>Lepidoptera</taxon>
        <taxon>Glossata</taxon>
        <taxon>Ditrysia</taxon>
        <taxon>Papilionoidea</taxon>
        <taxon>Papilionidae</taxon>
        <taxon>Parnassiinae</taxon>
        <taxon>Parnassini</taxon>
        <taxon>Parnassius</taxon>
        <taxon>Driopa</taxon>
    </lineage>
</organism>
<evidence type="ECO:0000313" key="9">
    <source>
        <dbReference type="Proteomes" id="UP001314205"/>
    </source>
</evidence>
<evidence type="ECO:0000256" key="3">
    <source>
        <dbReference type="ARBA" id="ARBA00023015"/>
    </source>
</evidence>
<evidence type="ECO:0000256" key="2">
    <source>
        <dbReference type="ARBA" id="ARBA00016807"/>
    </source>
</evidence>
<accession>A0AAV1L1Z6</accession>
<comment type="caution">
    <text evidence="8">The sequence shown here is derived from an EMBL/GenBank/DDBJ whole genome shotgun (WGS) entry which is preliminary data.</text>
</comment>
<sequence length="285" mass="32677">MNAKSPKICSKKLPFTSSERELIVALVRERPIIEDKRTHAQNIELKKKAWDELTIAYNAQSYITPRNNIQLKRCWENIKSQRKKELSLESTHMRRTGGGPPEGGPTLLSDNVVDAICPFINLTVPGVIDSNSIEISDDLTQSEVDIKKGTNNNVLNLEVVTGSNTKIVTNLDESENCDDYIEVMNVDTNFISEVHNNVPSKPKKRKEISTTTKGLKKFCSETEVRIKRCTINMQQDAELHELRLNRERVLLKREKNLINFEKQLHSLQLEKIKMEIELLKKQLEN</sequence>
<evidence type="ECO:0000313" key="8">
    <source>
        <dbReference type="EMBL" id="CAK1589298.1"/>
    </source>
</evidence>
<dbReference type="InterPro" id="IPR028002">
    <property type="entry name" value="Myb_DNA-bind_5"/>
</dbReference>
<dbReference type="Pfam" id="PF13873">
    <property type="entry name" value="Myb_DNA-bind_5"/>
    <property type="match status" value="1"/>
</dbReference>
<reference evidence="8 9" key="1">
    <citation type="submission" date="2023-11" db="EMBL/GenBank/DDBJ databases">
        <authorList>
            <person name="Hedman E."/>
            <person name="Englund M."/>
            <person name="Stromberg M."/>
            <person name="Nyberg Akerstrom W."/>
            <person name="Nylinder S."/>
            <person name="Jareborg N."/>
            <person name="Kallberg Y."/>
            <person name="Kronander E."/>
        </authorList>
    </citation>
    <scope>NUCLEOTIDE SEQUENCE [LARGE SCALE GENOMIC DNA]</scope>
</reference>
<keyword evidence="4" id="KW-0804">Transcription</keyword>
<dbReference type="PANTHER" id="PTHR21411:SF0">
    <property type="entry name" value="REGULATORY PROTEIN ZESTE"/>
    <property type="match status" value="1"/>
</dbReference>
<evidence type="ECO:0000256" key="4">
    <source>
        <dbReference type="ARBA" id="ARBA00023163"/>
    </source>
</evidence>
<dbReference type="AlphaFoldDB" id="A0AAV1L1Z6"/>
<dbReference type="PANTHER" id="PTHR21411">
    <property type="entry name" value="APONTIC"/>
    <property type="match status" value="1"/>
</dbReference>
<dbReference type="EMBL" id="CAVLGL010000083">
    <property type="protein sequence ID" value="CAK1589291.1"/>
    <property type="molecule type" value="Genomic_DNA"/>
</dbReference>
<dbReference type="EMBL" id="CAVLGL010000083">
    <property type="protein sequence ID" value="CAK1589298.1"/>
    <property type="molecule type" value="Genomic_DNA"/>
</dbReference>
<evidence type="ECO:0000259" key="6">
    <source>
        <dbReference type="Pfam" id="PF13873"/>
    </source>
</evidence>
<protein>
    <recommendedName>
        <fullName evidence="2">Regulatory protein zeste</fullName>
    </recommendedName>
</protein>
<dbReference type="Proteomes" id="UP001314205">
    <property type="component" value="Unassembled WGS sequence"/>
</dbReference>
<gene>
    <name evidence="7" type="ORF">PARMNEM_LOCUS9809</name>
    <name evidence="8" type="ORF">PARMNEM_LOCUS9816</name>
</gene>
<keyword evidence="9" id="KW-1185">Reference proteome</keyword>
<name>A0AAV1L1Z6_9NEOP</name>
<evidence type="ECO:0000256" key="1">
    <source>
        <dbReference type="ARBA" id="ARBA00011764"/>
    </source>
</evidence>
<proteinExistence type="predicted"/>
<keyword evidence="3" id="KW-0805">Transcription regulation</keyword>
<evidence type="ECO:0000313" key="7">
    <source>
        <dbReference type="EMBL" id="CAK1589291.1"/>
    </source>
</evidence>
<feature type="domain" description="Myb/SANT-like DNA-binding" evidence="6">
    <location>
        <begin position="12"/>
        <end position="86"/>
    </location>
</feature>